<dbReference type="Proteomes" id="UP000028631">
    <property type="component" value="Unassembled WGS sequence"/>
</dbReference>
<evidence type="ECO:0000313" key="2">
    <source>
        <dbReference type="EMBL" id="KFE50132.1"/>
    </source>
</evidence>
<organism evidence="2 3">
    <name type="scientific">Pseudomonas syringae</name>
    <dbReference type="NCBI Taxonomy" id="317"/>
    <lineage>
        <taxon>Bacteria</taxon>
        <taxon>Pseudomonadati</taxon>
        <taxon>Pseudomonadota</taxon>
        <taxon>Gammaproteobacteria</taxon>
        <taxon>Pseudomonadales</taxon>
        <taxon>Pseudomonadaceae</taxon>
        <taxon>Pseudomonas</taxon>
    </lineage>
</organism>
<evidence type="ECO:0000313" key="3">
    <source>
        <dbReference type="Proteomes" id="UP000028631"/>
    </source>
</evidence>
<name>A0A085V3W9_PSESX</name>
<dbReference type="OrthoDB" id="6901705at2"/>
<dbReference type="AlphaFoldDB" id="A0A085V3W9"/>
<sequence length="81" mass="8900">MKLILKRVGEDSRQYQPITSHHNPEQLPDSRPFALCTENGQQLPGQQTTSMTSDGDGMVKLTVVFRVDGTQVLVEGDTAPC</sequence>
<feature type="region of interest" description="Disordered" evidence="1">
    <location>
        <begin position="12"/>
        <end position="33"/>
    </location>
</feature>
<proteinExistence type="predicted"/>
<dbReference type="PATRIC" id="fig|317.175.peg.5420"/>
<protein>
    <submittedName>
        <fullName evidence="2">Uncharacterized protein</fullName>
    </submittedName>
</protein>
<gene>
    <name evidence="2" type="ORF">IV01_26020</name>
</gene>
<evidence type="ECO:0000256" key="1">
    <source>
        <dbReference type="SAM" id="MobiDB-lite"/>
    </source>
</evidence>
<reference evidence="2 3" key="1">
    <citation type="submission" date="2014-07" db="EMBL/GenBank/DDBJ databases">
        <title>Draft Genome Sequences of Environmental Pseudomonas syringae strains.</title>
        <authorList>
            <person name="Baltrus D.A."/>
            <person name="Berge O."/>
            <person name="Morris C."/>
        </authorList>
    </citation>
    <scope>NUCLEOTIDE SEQUENCE [LARGE SCALE GENOMIC DNA]</scope>
    <source>
        <strain evidence="2 3">GAW0119</strain>
    </source>
</reference>
<dbReference type="RefSeq" id="WP_032631974.1">
    <property type="nucleotide sequence ID" value="NZ_JPQU01000109.1"/>
</dbReference>
<comment type="caution">
    <text evidence="2">The sequence shown here is derived from an EMBL/GenBank/DDBJ whole genome shotgun (WGS) entry which is preliminary data.</text>
</comment>
<dbReference type="EMBL" id="JPQU01000109">
    <property type="protein sequence ID" value="KFE50132.1"/>
    <property type="molecule type" value="Genomic_DNA"/>
</dbReference>
<accession>A0A085V3W9</accession>
<keyword evidence="3" id="KW-1185">Reference proteome</keyword>